<proteinExistence type="predicted"/>
<evidence type="ECO:0000313" key="2">
    <source>
        <dbReference type="EMBL" id="PKU61720.1"/>
    </source>
</evidence>
<keyword evidence="1" id="KW-1133">Transmembrane helix</keyword>
<dbReference type="PANTHER" id="PTHR34125">
    <property type="entry name" value="OS01G0762900 PROTEIN"/>
    <property type="match status" value="1"/>
</dbReference>
<organism evidence="2 3">
    <name type="scientific">Dendrobium catenatum</name>
    <dbReference type="NCBI Taxonomy" id="906689"/>
    <lineage>
        <taxon>Eukaryota</taxon>
        <taxon>Viridiplantae</taxon>
        <taxon>Streptophyta</taxon>
        <taxon>Embryophyta</taxon>
        <taxon>Tracheophyta</taxon>
        <taxon>Spermatophyta</taxon>
        <taxon>Magnoliopsida</taxon>
        <taxon>Liliopsida</taxon>
        <taxon>Asparagales</taxon>
        <taxon>Orchidaceae</taxon>
        <taxon>Epidendroideae</taxon>
        <taxon>Malaxideae</taxon>
        <taxon>Dendrobiinae</taxon>
        <taxon>Dendrobium</taxon>
    </lineage>
</organism>
<evidence type="ECO:0000313" key="3">
    <source>
        <dbReference type="Proteomes" id="UP000233837"/>
    </source>
</evidence>
<dbReference type="OrthoDB" id="649865at2759"/>
<dbReference type="Proteomes" id="UP000233837">
    <property type="component" value="Unassembled WGS sequence"/>
</dbReference>
<keyword evidence="1" id="KW-0472">Membrane</keyword>
<keyword evidence="1" id="KW-0812">Transmembrane</keyword>
<feature type="transmembrane region" description="Helical" evidence="1">
    <location>
        <begin position="37"/>
        <end position="59"/>
    </location>
</feature>
<evidence type="ECO:0000256" key="1">
    <source>
        <dbReference type="SAM" id="Phobius"/>
    </source>
</evidence>
<name>A0A2I0VE99_9ASPA</name>
<keyword evidence="3" id="KW-1185">Reference proteome</keyword>
<protein>
    <submittedName>
        <fullName evidence="2">Uncharacterized protein</fullName>
    </submittedName>
</protein>
<dbReference type="EMBL" id="KZ503746">
    <property type="protein sequence ID" value="PKU61720.1"/>
    <property type="molecule type" value="Genomic_DNA"/>
</dbReference>
<dbReference type="PANTHER" id="PTHR34125:SF7">
    <property type="entry name" value="TRANSMEMBRANE PROTEIN"/>
    <property type="match status" value="1"/>
</dbReference>
<feature type="transmembrane region" description="Helical" evidence="1">
    <location>
        <begin position="12"/>
        <end position="31"/>
    </location>
</feature>
<gene>
    <name evidence="2" type="ORF">MA16_Dca023186</name>
</gene>
<accession>A0A2I0VE99</accession>
<dbReference type="AlphaFoldDB" id="A0A2I0VE99"/>
<reference evidence="2 3" key="1">
    <citation type="journal article" date="2016" name="Sci. Rep.">
        <title>The Dendrobium catenatum Lindl. genome sequence provides insights into polysaccharide synthase, floral development and adaptive evolution.</title>
        <authorList>
            <person name="Zhang G.Q."/>
            <person name="Xu Q."/>
            <person name="Bian C."/>
            <person name="Tsai W.C."/>
            <person name="Yeh C.M."/>
            <person name="Liu K.W."/>
            <person name="Yoshida K."/>
            <person name="Zhang L.S."/>
            <person name="Chang S.B."/>
            <person name="Chen F."/>
            <person name="Shi Y."/>
            <person name="Su Y.Y."/>
            <person name="Zhang Y.Q."/>
            <person name="Chen L.J."/>
            <person name="Yin Y."/>
            <person name="Lin M."/>
            <person name="Huang H."/>
            <person name="Deng H."/>
            <person name="Wang Z.W."/>
            <person name="Zhu S.L."/>
            <person name="Zhao X."/>
            <person name="Deng C."/>
            <person name="Niu S.C."/>
            <person name="Huang J."/>
            <person name="Wang M."/>
            <person name="Liu G.H."/>
            <person name="Yang H.J."/>
            <person name="Xiao X.J."/>
            <person name="Hsiao Y.Y."/>
            <person name="Wu W.L."/>
            <person name="Chen Y.Y."/>
            <person name="Mitsuda N."/>
            <person name="Ohme-Takagi M."/>
            <person name="Luo Y.B."/>
            <person name="Van de Peer Y."/>
            <person name="Liu Z.J."/>
        </authorList>
    </citation>
    <scope>NUCLEOTIDE SEQUENCE [LARGE SCALE GENOMIC DNA]</scope>
    <source>
        <tissue evidence="2">The whole plant</tissue>
    </source>
</reference>
<reference evidence="2 3" key="2">
    <citation type="journal article" date="2017" name="Nature">
        <title>The Apostasia genome and the evolution of orchids.</title>
        <authorList>
            <person name="Zhang G.Q."/>
            <person name="Liu K.W."/>
            <person name="Li Z."/>
            <person name="Lohaus R."/>
            <person name="Hsiao Y.Y."/>
            <person name="Niu S.C."/>
            <person name="Wang J.Y."/>
            <person name="Lin Y.C."/>
            <person name="Xu Q."/>
            <person name="Chen L.J."/>
            <person name="Yoshida K."/>
            <person name="Fujiwara S."/>
            <person name="Wang Z.W."/>
            <person name="Zhang Y.Q."/>
            <person name="Mitsuda N."/>
            <person name="Wang M."/>
            <person name="Liu G.H."/>
            <person name="Pecoraro L."/>
            <person name="Huang H.X."/>
            <person name="Xiao X.J."/>
            <person name="Lin M."/>
            <person name="Wu X.Y."/>
            <person name="Wu W.L."/>
            <person name="Chen Y.Y."/>
            <person name="Chang S.B."/>
            <person name="Sakamoto S."/>
            <person name="Ohme-Takagi M."/>
            <person name="Yagi M."/>
            <person name="Zeng S.J."/>
            <person name="Shen C.Y."/>
            <person name="Yeh C.M."/>
            <person name="Luo Y.B."/>
            <person name="Tsai W.C."/>
            <person name="Van de Peer Y."/>
            <person name="Liu Z.J."/>
        </authorList>
    </citation>
    <scope>NUCLEOTIDE SEQUENCE [LARGE SCALE GENOMIC DNA]</scope>
    <source>
        <tissue evidence="2">The whole plant</tissue>
    </source>
</reference>
<sequence>MAIQEQLLPFKLHFAVVAVAAIIITCFIYLGPTFSSLVGFFWPLLLSTTFLLAAVAVLLRISPPPHTDVAACRAGDDIIDFVAGTHYEQLAGAAAVEERPIPKAL</sequence>